<dbReference type="InterPro" id="IPR004869">
    <property type="entry name" value="MMPL_dom"/>
</dbReference>
<proteinExistence type="inferred from homology"/>
<evidence type="ECO:0000256" key="6">
    <source>
        <dbReference type="ARBA" id="ARBA00023136"/>
    </source>
</evidence>
<dbReference type="AlphaFoldDB" id="A0A561BVW6"/>
<evidence type="ECO:0000259" key="9">
    <source>
        <dbReference type="PROSITE" id="PS50156"/>
    </source>
</evidence>
<feature type="transmembrane region" description="Helical" evidence="8">
    <location>
        <begin position="399"/>
        <end position="419"/>
    </location>
</feature>
<feature type="transmembrane region" description="Helical" evidence="8">
    <location>
        <begin position="238"/>
        <end position="260"/>
    </location>
</feature>
<evidence type="ECO:0000256" key="4">
    <source>
        <dbReference type="ARBA" id="ARBA00022692"/>
    </source>
</evidence>
<dbReference type="GO" id="GO:0005886">
    <property type="term" value="C:plasma membrane"/>
    <property type="evidence" value="ECO:0007669"/>
    <property type="project" value="UniProtKB-SubCell"/>
</dbReference>
<feature type="domain" description="SSD" evidence="9">
    <location>
        <begin position="206"/>
        <end position="337"/>
    </location>
</feature>
<dbReference type="Gene3D" id="1.20.1640.10">
    <property type="entry name" value="Multidrug efflux transporter AcrB transmembrane domain"/>
    <property type="match status" value="2"/>
</dbReference>
<evidence type="ECO:0000256" key="7">
    <source>
        <dbReference type="SAM" id="MobiDB-lite"/>
    </source>
</evidence>
<keyword evidence="3" id="KW-1003">Cell membrane</keyword>
<evidence type="ECO:0000256" key="5">
    <source>
        <dbReference type="ARBA" id="ARBA00022989"/>
    </source>
</evidence>
<feature type="transmembrane region" description="Helical" evidence="8">
    <location>
        <begin position="617"/>
        <end position="637"/>
    </location>
</feature>
<dbReference type="EMBL" id="VIVK01000001">
    <property type="protein sequence ID" value="TWD82892.1"/>
    <property type="molecule type" value="Genomic_DNA"/>
</dbReference>
<protein>
    <submittedName>
        <fullName evidence="10">RND superfamily putative drug exporter</fullName>
    </submittedName>
</protein>
<feature type="transmembrane region" description="Helical" evidence="8">
    <location>
        <begin position="658"/>
        <end position="682"/>
    </location>
</feature>
<reference evidence="10 11" key="1">
    <citation type="submission" date="2019-06" db="EMBL/GenBank/DDBJ databases">
        <title>Sequencing the genomes of 1000 actinobacteria strains.</title>
        <authorList>
            <person name="Klenk H.-P."/>
        </authorList>
    </citation>
    <scope>NUCLEOTIDE SEQUENCE [LARGE SCALE GENOMIC DNA]</scope>
    <source>
        <strain evidence="10 11">DSM 24683</strain>
    </source>
</reference>
<keyword evidence="4 8" id="KW-0812">Transmembrane</keyword>
<keyword evidence="6 8" id="KW-0472">Membrane</keyword>
<gene>
    <name evidence="10" type="ORF">FB561_4038</name>
</gene>
<feature type="region of interest" description="Disordered" evidence="7">
    <location>
        <begin position="743"/>
        <end position="762"/>
    </location>
</feature>
<feature type="transmembrane region" description="Helical" evidence="8">
    <location>
        <begin position="694"/>
        <end position="714"/>
    </location>
</feature>
<dbReference type="Pfam" id="PF03176">
    <property type="entry name" value="MMPL"/>
    <property type="match status" value="2"/>
</dbReference>
<evidence type="ECO:0000256" key="3">
    <source>
        <dbReference type="ARBA" id="ARBA00022475"/>
    </source>
</evidence>
<dbReference type="PANTHER" id="PTHR33406">
    <property type="entry name" value="MEMBRANE PROTEIN MJ1562-RELATED"/>
    <property type="match status" value="1"/>
</dbReference>
<accession>A0A561BVW6</accession>
<name>A0A561BVW6_9ACTN</name>
<organism evidence="10 11">
    <name type="scientific">Kribbella amoyensis</name>
    <dbReference type="NCBI Taxonomy" id="996641"/>
    <lineage>
        <taxon>Bacteria</taxon>
        <taxon>Bacillati</taxon>
        <taxon>Actinomycetota</taxon>
        <taxon>Actinomycetes</taxon>
        <taxon>Propionibacteriales</taxon>
        <taxon>Kribbellaceae</taxon>
        <taxon>Kribbella</taxon>
    </lineage>
</organism>
<keyword evidence="5 8" id="KW-1133">Transmembrane helix</keyword>
<dbReference type="SUPFAM" id="SSF82866">
    <property type="entry name" value="Multidrug efflux transporter AcrB transmembrane domain"/>
    <property type="match status" value="2"/>
</dbReference>
<feature type="transmembrane region" description="Helical" evidence="8">
    <location>
        <begin position="585"/>
        <end position="605"/>
    </location>
</feature>
<comment type="caution">
    <text evidence="10">The sequence shown here is derived from an EMBL/GenBank/DDBJ whole genome shotgun (WGS) entry which is preliminary data.</text>
</comment>
<dbReference type="PANTHER" id="PTHR33406:SF11">
    <property type="entry name" value="MEMBRANE PROTEIN SCO6666-RELATED"/>
    <property type="match status" value="1"/>
</dbReference>
<evidence type="ECO:0000256" key="8">
    <source>
        <dbReference type="SAM" id="Phobius"/>
    </source>
</evidence>
<comment type="similarity">
    <text evidence="2">Belongs to the resistance-nodulation-cell division (RND) (TC 2.A.6) family. MmpL subfamily.</text>
</comment>
<comment type="subcellular location">
    <subcellularLocation>
        <location evidence="1">Cell membrane</location>
        <topology evidence="1">Multi-pass membrane protein</topology>
    </subcellularLocation>
</comment>
<evidence type="ECO:0000313" key="11">
    <source>
        <dbReference type="Proteomes" id="UP000318380"/>
    </source>
</evidence>
<feature type="transmembrane region" description="Helical" evidence="8">
    <location>
        <begin position="26"/>
        <end position="46"/>
    </location>
</feature>
<dbReference type="InterPro" id="IPR050545">
    <property type="entry name" value="Mycobact_MmpL"/>
</dbReference>
<sequence>MGGAALGVFVHAFLAGLGRWAARRHWWVIGGWLIVVVGLFVLRSAFGGTYVNNYTVPGSQSSDGLNVLNQDFSKQGGYAGSIVFHAQQGEVSAQGAAVKTSMDNVAKLPDVVSAVDPLSTSPSPYVSKDGSIVNAPVSFSVVPASLDKTYLASLDTAVKPARDAGLEVEYGGGAGQIGRQADDLLSEVIGLGLALLLLYLMFRSVVAAALPLVSAVFSVGGGLAILALLAAVKEFPTTAPTVATLLGLGVAIDYGLFMVSRHREQMDNGMAVEQSIGQTESTSGAAILVAGGTVVIAILGLYVSGVPFVGALGLSSAIVVAVTVLAALTLIPALLGLNRLLVLNRKDRQHLAAEHDLEAALPDEAAVAAHRAEERARRDAKHEQSAFARWGRRVSARPWPYGIVATLLLLVLAIPLLSINLGQLDAGTDPKTDSSRKAYDLIAQGFGPGANGPLTVVVSLDQQNASTNQTTLNNLSSELQKQPGVAAVQPASTNSAGTTAVITVIPTTSPSSDETQDLVNRIRDDVLPGVPDQTYVVGTTAGYVDFTEKVSARMLWLIGAVVLLAFVLLTVAFRSIVIGLKAAVLNLLSVGAAYGVIVAVFQWGWGSSLVGIDEKVPIPSFVPMLMFAIVFGLSMDYEVFLLSRVHEAWTTTQDAHRAVAIGIGATARVITTAAAIMIAVFLSFVLDDDATVKMLAVGMAVAVLIDASVVRMVLVPAVMTLLGDKAWWLPGWLDRIVPDIQLEGGAEPEPQPREPAGVPPGG</sequence>
<feature type="transmembrane region" description="Helical" evidence="8">
    <location>
        <begin position="209"/>
        <end position="232"/>
    </location>
</feature>
<feature type="transmembrane region" description="Helical" evidence="8">
    <location>
        <begin position="308"/>
        <end position="337"/>
    </location>
</feature>
<feature type="transmembrane region" description="Helical" evidence="8">
    <location>
        <begin position="184"/>
        <end position="202"/>
    </location>
</feature>
<dbReference type="InterPro" id="IPR000731">
    <property type="entry name" value="SSD"/>
</dbReference>
<evidence type="ECO:0000256" key="1">
    <source>
        <dbReference type="ARBA" id="ARBA00004651"/>
    </source>
</evidence>
<dbReference type="Proteomes" id="UP000318380">
    <property type="component" value="Unassembled WGS sequence"/>
</dbReference>
<dbReference type="PROSITE" id="PS50156">
    <property type="entry name" value="SSD"/>
    <property type="match status" value="1"/>
</dbReference>
<feature type="transmembrane region" description="Helical" evidence="8">
    <location>
        <begin position="281"/>
        <end position="302"/>
    </location>
</feature>
<evidence type="ECO:0000313" key="10">
    <source>
        <dbReference type="EMBL" id="TWD82892.1"/>
    </source>
</evidence>
<feature type="transmembrane region" description="Helical" evidence="8">
    <location>
        <begin position="554"/>
        <end position="573"/>
    </location>
</feature>
<keyword evidence="11" id="KW-1185">Reference proteome</keyword>
<evidence type="ECO:0000256" key="2">
    <source>
        <dbReference type="ARBA" id="ARBA00010157"/>
    </source>
</evidence>